<dbReference type="SUPFAM" id="SSF51182">
    <property type="entry name" value="RmlC-like cupins"/>
    <property type="match status" value="2"/>
</dbReference>
<organism evidence="2 3">
    <name type="scientific">Devosia insulae DS-56</name>
    <dbReference type="NCBI Taxonomy" id="1116389"/>
    <lineage>
        <taxon>Bacteria</taxon>
        <taxon>Pseudomonadati</taxon>
        <taxon>Pseudomonadota</taxon>
        <taxon>Alphaproteobacteria</taxon>
        <taxon>Hyphomicrobiales</taxon>
        <taxon>Devosiaceae</taxon>
        <taxon>Devosia</taxon>
    </lineage>
</organism>
<protein>
    <recommendedName>
        <fullName evidence="1">Cupin type-1 domain-containing protein</fullName>
    </recommendedName>
</protein>
<dbReference type="PANTHER" id="PTHR31238">
    <property type="entry name" value="GERMIN-LIKE PROTEIN SUBFAMILY 3 MEMBER 3"/>
    <property type="match status" value="1"/>
</dbReference>
<dbReference type="OrthoDB" id="1973590at2"/>
<dbReference type="Proteomes" id="UP000095463">
    <property type="component" value="Unassembled WGS sequence"/>
</dbReference>
<dbReference type="AlphaFoldDB" id="A0A1E5XJE9"/>
<evidence type="ECO:0000313" key="2">
    <source>
        <dbReference type="EMBL" id="OEO28711.1"/>
    </source>
</evidence>
<sequence>MDFKPNSSRHVASIGLQPPSYANASGSTVHIDSTALPLLKRLSLRRLLLAPEGLREPHWHANAHELTYCVRGEALVTIVRNHAVRDSFVVRPGDMFFAPSGSLHSIRNIGPAEAEFILAFSHEKPEDFGLGGSFAAMTPAVLGNTFDAPTAFFQEIGSITTLPIEPEIVHVDGEAEIEPQALHVDALKYRVETNLPQINSAAGSARQTKAGLWPALEDIAMYSVRISDGGMREPHWHPATAEMGYVLEGRARMTILDPDGTMDTYELQSGDVYFIPPAYPHHIENIGVGDAHFLIFFDRADPGDIGFRTLVGSFPREVLAATLRVSRAELPDFPFTEQDPLLVNRINPVDPVDPAA</sequence>
<feature type="domain" description="Cupin type-1" evidence="1">
    <location>
        <begin position="189"/>
        <end position="331"/>
    </location>
</feature>
<dbReference type="SMART" id="SM00835">
    <property type="entry name" value="Cupin_1"/>
    <property type="match status" value="2"/>
</dbReference>
<dbReference type="CDD" id="cd20306">
    <property type="entry name" value="cupin_OxDC-like"/>
    <property type="match status" value="2"/>
</dbReference>
<name>A0A1E5XJE9_9HYPH</name>
<dbReference type="InterPro" id="IPR006045">
    <property type="entry name" value="Cupin_1"/>
</dbReference>
<evidence type="ECO:0000313" key="3">
    <source>
        <dbReference type="Proteomes" id="UP000095463"/>
    </source>
</evidence>
<dbReference type="RefSeq" id="WP_069912012.1">
    <property type="nucleotide sequence ID" value="NZ_LAJE02000362.1"/>
</dbReference>
<comment type="caution">
    <text evidence="2">The sequence shown here is derived from an EMBL/GenBank/DDBJ whole genome shotgun (WGS) entry which is preliminary data.</text>
</comment>
<gene>
    <name evidence="2" type="ORF">VW23_003570</name>
</gene>
<dbReference type="Gene3D" id="2.60.120.10">
    <property type="entry name" value="Jelly Rolls"/>
    <property type="match status" value="2"/>
</dbReference>
<dbReference type="EMBL" id="LAJE02000362">
    <property type="protein sequence ID" value="OEO28711.1"/>
    <property type="molecule type" value="Genomic_DNA"/>
</dbReference>
<proteinExistence type="predicted"/>
<dbReference type="Pfam" id="PF00190">
    <property type="entry name" value="Cupin_1"/>
    <property type="match status" value="2"/>
</dbReference>
<dbReference type="InterPro" id="IPR011051">
    <property type="entry name" value="RmlC_Cupin_sf"/>
</dbReference>
<feature type="domain" description="Cupin type-1" evidence="1">
    <location>
        <begin position="14"/>
        <end position="154"/>
    </location>
</feature>
<dbReference type="InterPro" id="IPR014710">
    <property type="entry name" value="RmlC-like_jellyroll"/>
</dbReference>
<keyword evidence="3" id="KW-1185">Reference proteome</keyword>
<reference evidence="2 3" key="1">
    <citation type="journal article" date="2015" name="Genome Announc.">
        <title>Genome Assemblies of Three Soil-Associated Devosia species: D. insulae, D. limi, and D. soli.</title>
        <authorList>
            <person name="Hassan Y.I."/>
            <person name="Lepp D."/>
            <person name="Zhou T."/>
        </authorList>
    </citation>
    <scope>NUCLEOTIDE SEQUENCE [LARGE SCALE GENOMIC DNA]</scope>
    <source>
        <strain evidence="2 3">DS-56</strain>
    </source>
</reference>
<accession>A0A1E5XJE9</accession>
<evidence type="ECO:0000259" key="1">
    <source>
        <dbReference type="SMART" id="SM00835"/>
    </source>
</evidence>